<organism evidence="1">
    <name type="scientific">Staphylococcus aureus</name>
    <dbReference type="NCBI Taxonomy" id="1280"/>
    <lineage>
        <taxon>Bacteria</taxon>
        <taxon>Bacillati</taxon>
        <taxon>Bacillota</taxon>
        <taxon>Bacilli</taxon>
        <taxon>Bacillales</taxon>
        <taxon>Staphylococcaceae</taxon>
        <taxon>Staphylococcus</taxon>
    </lineage>
</organism>
<dbReference type="RefSeq" id="WP_030061465.1">
    <property type="nucleotide sequence ID" value="NZ_CP048644.1"/>
</dbReference>
<sequence length="62" mass="7119">MNNNEENSVFLSKKKKVSLHLLVDPDMKDEIIKYAQAKDFDNVSQAGREILKKGLEQIKSNK</sequence>
<protein>
    <submittedName>
        <fullName evidence="1">Regulator of transfer genes ArtA</fullName>
    </submittedName>
</protein>
<keyword evidence="1" id="KW-0614">Plasmid</keyword>
<proteinExistence type="predicted"/>
<dbReference type="AlphaFoldDB" id="A0A0C5BHS5"/>
<dbReference type="Gene3D" id="1.10.1220.10">
    <property type="entry name" value="Met repressor-like"/>
    <property type="match status" value="1"/>
</dbReference>
<dbReference type="InterPro" id="IPR013321">
    <property type="entry name" value="Arc_rbn_hlx_hlx"/>
</dbReference>
<evidence type="ECO:0000313" key="1">
    <source>
        <dbReference type="EMBL" id="AJM87307.1"/>
    </source>
</evidence>
<name>A0A0C5BHS5_STAAU</name>
<accession>A0A0C5BHS5</accession>
<geneLocation type="plasmid" evidence="1">
    <name>pLRSA417</name>
</geneLocation>
<dbReference type="GO" id="GO:0006355">
    <property type="term" value="P:regulation of DNA-templated transcription"/>
    <property type="evidence" value="ECO:0007669"/>
    <property type="project" value="InterPro"/>
</dbReference>
<reference evidence="1" key="1">
    <citation type="journal article" date="2015" name="Antimicrob. Agents Chemother.">
        <title>Dissemination of the Same cfr-Carrying Plasmid among Methicillin-Resistant Staphylococcus aureus and Coagulase-Negative Staphylococcal Isolates in China.</title>
        <authorList>
            <person name="Cai J.C."/>
            <person name="Hu Y.Y."/>
            <person name="Zhou H.W."/>
            <person name="Chen G.X."/>
            <person name="Zhang R."/>
        </authorList>
    </citation>
    <scope>NUCLEOTIDE SEQUENCE</scope>
    <source>
        <strain evidence="1">417</strain>
        <plasmid evidence="1">pLRSA417</plasmid>
    </source>
</reference>
<dbReference type="EMBL" id="KJ922127">
    <property type="protein sequence ID" value="AJM87307.1"/>
    <property type="molecule type" value="Genomic_DNA"/>
</dbReference>
<gene>
    <name evidence="1" type="primary">artA</name>
</gene>